<organism evidence="1">
    <name type="scientific">Thermodesulfovibrio aggregans</name>
    <dbReference type="NCBI Taxonomy" id="86166"/>
    <lineage>
        <taxon>Bacteria</taxon>
        <taxon>Pseudomonadati</taxon>
        <taxon>Nitrospirota</taxon>
        <taxon>Thermodesulfovibrionia</taxon>
        <taxon>Thermodesulfovibrionales</taxon>
        <taxon>Thermodesulfovibrionaceae</taxon>
        <taxon>Thermodesulfovibrio</taxon>
    </lineage>
</organism>
<sequence length="177" mass="20759">MGKPSQPKKVLLFVGTLFKDEEAYYKARNILIEKFGEILLESAKKDWNYSQYYNAELGSPLVRRFIFFRNLISEAEIAQIKLQTNQIEETLSINGKRTINLDPGYIGLAKVVLATTKDYSHRIYIKDGIYAEVTLIFKDKSFQPHINTYRDYADDYYIKLFNLMRTAYKDILNKKMI</sequence>
<name>A0A7C4AKF0_9BACT</name>
<dbReference type="EMBL" id="DTHO01000073">
    <property type="protein sequence ID" value="HGH00154.1"/>
    <property type="molecule type" value="Genomic_DNA"/>
</dbReference>
<dbReference type="Pfam" id="PF14385">
    <property type="entry name" value="DUF4416"/>
    <property type="match status" value="1"/>
</dbReference>
<accession>A0A7C4AKF0</accession>
<comment type="caution">
    <text evidence="1">The sequence shown here is derived from an EMBL/GenBank/DDBJ whole genome shotgun (WGS) entry which is preliminary data.</text>
</comment>
<dbReference type="AlphaFoldDB" id="A0A7C4AKF0"/>
<gene>
    <name evidence="1" type="ORF">ENV75_06905</name>
</gene>
<evidence type="ECO:0000313" key="1">
    <source>
        <dbReference type="EMBL" id="HGH00154.1"/>
    </source>
</evidence>
<reference evidence="1" key="1">
    <citation type="journal article" date="2020" name="mSystems">
        <title>Genome- and Community-Level Interaction Insights into Carbon Utilization and Element Cycling Functions of Hydrothermarchaeota in Hydrothermal Sediment.</title>
        <authorList>
            <person name="Zhou Z."/>
            <person name="Liu Y."/>
            <person name="Xu W."/>
            <person name="Pan J."/>
            <person name="Luo Z.H."/>
            <person name="Li M."/>
        </authorList>
    </citation>
    <scope>NUCLEOTIDE SEQUENCE [LARGE SCALE GENOMIC DNA]</scope>
    <source>
        <strain evidence="1">SpSt-788</strain>
    </source>
</reference>
<dbReference type="InterPro" id="IPR025529">
    <property type="entry name" value="DUF4416"/>
</dbReference>
<proteinExistence type="predicted"/>
<protein>
    <submittedName>
        <fullName evidence="1">DUF4416 family protein</fullName>
    </submittedName>
</protein>